<keyword evidence="4" id="KW-1185">Reference proteome</keyword>
<dbReference type="OMA" id="VCVGMRR"/>
<dbReference type="PANTHER" id="PTHR12894">
    <property type="entry name" value="CNH DOMAIN CONTAINING"/>
    <property type="match status" value="1"/>
</dbReference>
<dbReference type="AlphaFoldDB" id="A0A422P381"/>
<dbReference type="OrthoDB" id="265952at2759"/>
<accession>A0A422P381</accession>
<comment type="caution">
    <text evidence="3">The sequence shown here is derived from an EMBL/GenBank/DDBJ whole genome shotgun (WGS) entry which is preliminary data.</text>
</comment>
<dbReference type="GeneID" id="40324400"/>
<evidence type="ECO:0000256" key="1">
    <source>
        <dbReference type="SAM" id="MobiDB-lite"/>
    </source>
</evidence>
<dbReference type="VEuPathDB" id="TriTrypDB:TRSC58_00281"/>
<feature type="compositionally biased region" description="Polar residues" evidence="1">
    <location>
        <begin position="711"/>
        <end position="722"/>
    </location>
</feature>
<dbReference type="Proteomes" id="UP000283634">
    <property type="component" value="Unassembled WGS sequence"/>
</dbReference>
<dbReference type="InterPro" id="IPR001180">
    <property type="entry name" value="CNH_dom"/>
</dbReference>
<reference evidence="3 4" key="1">
    <citation type="journal article" date="2018" name="BMC Genomics">
        <title>Genomic comparison of Trypanosoma conorhini and Trypanosoma rangeli to Trypanosoma cruzi strains of high and low virulence.</title>
        <authorList>
            <person name="Bradwell K.R."/>
            <person name="Koparde V.N."/>
            <person name="Matveyev A.V."/>
            <person name="Serrano M.G."/>
            <person name="Alves J.M."/>
            <person name="Parikh H."/>
            <person name="Huang B."/>
            <person name="Lee V."/>
            <person name="Espinosa-Alvarez O."/>
            <person name="Ortiz P.A."/>
            <person name="Costa-Martins A.G."/>
            <person name="Teixeira M.M."/>
            <person name="Buck G.A."/>
        </authorList>
    </citation>
    <scope>NUCLEOTIDE SEQUENCE [LARGE SCALE GENOMIC DNA]</scope>
    <source>
        <strain evidence="3 4">AM80</strain>
    </source>
</reference>
<dbReference type="GO" id="GO:0034058">
    <property type="term" value="P:endosomal vesicle fusion"/>
    <property type="evidence" value="ECO:0007669"/>
    <property type="project" value="TreeGrafter"/>
</dbReference>
<organism evidence="3 4">
    <name type="scientific">Trypanosoma rangeli</name>
    <dbReference type="NCBI Taxonomy" id="5698"/>
    <lineage>
        <taxon>Eukaryota</taxon>
        <taxon>Discoba</taxon>
        <taxon>Euglenozoa</taxon>
        <taxon>Kinetoplastea</taxon>
        <taxon>Metakinetoplastina</taxon>
        <taxon>Trypanosomatida</taxon>
        <taxon>Trypanosomatidae</taxon>
        <taxon>Trypanosoma</taxon>
        <taxon>Herpetosoma</taxon>
    </lineage>
</organism>
<dbReference type="PANTHER" id="PTHR12894:SF46">
    <property type="entry name" value="CNH DOMAIN-CONTAINING PROTEIN"/>
    <property type="match status" value="1"/>
</dbReference>
<protein>
    <recommendedName>
        <fullName evidence="2">CNH domain-containing protein</fullName>
    </recommendedName>
</protein>
<dbReference type="PROSITE" id="PS50219">
    <property type="entry name" value="CNH"/>
    <property type="match status" value="1"/>
</dbReference>
<evidence type="ECO:0000313" key="3">
    <source>
        <dbReference type="EMBL" id="RNF12186.1"/>
    </source>
</evidence>
<name>A0A422P381_TRYRA</name>
<gene>
    <name evidence="3" type="ORF">TraAM80_00467</name>
</gene>
<dbReference type="InterPro" id="IPR032914">
    <property type="entry name" value="Vam6/VPS39/TRAP1"/>
</dbReference>
<dbReference type="EMBL" id="MKGL01000008">
    <property type="protein sequence ID" value="RNF12186.1"/>
    <property type="molecule type" value="Genomic_DNA"/>
</dbReference>
<evidence type="ECO:0000259" key="2">
    <source>
        <dbReference type="PROSITE" id="PS50219"/>
    </source>
</evidence>
<proteinExistence type="predicted"/>
<dbReference type="GO" id="GO:0005737">
    <property type="term" value="C:cytoplasm"/>
    <property type="evidence" value="ECO:0007669"/>
    <property type="project" value="TreeGrafter"/>
</dbReference>
<feature type="region of interest" description="Disordered" evidence="1">
    <location>
        <begin position="711"/>
        <end position="733"/>
    </location>
</feature>
<sequence>MLAVRCLVRLYEVPAEYGQISALDTHGSTIFAGTDHGLLLKLTVEGALSSVAVRQAQQPRYGSSDNATINGRAYASAPPNGAYTPLSASPEACEKINTTLVRFTLLSTMKMKIDRVQHSRTHTLLFVLYEHRLVVLNSVSFSCLQTIAEHVGTFFVSDSRQNSSQRAGLHVICASELNGKGLSVFEFDASQGEGARAILAQELVLPEPVHALVSYGSIACVGMRREYSLISLSDGSSCGVLPLGGGKQPLLAIGDGEVFMRYNCSIFSVSMRSMPSGRVLGRTIQLKDEPLSFVVRHPFLFVFTEHYCDVFSLYDNDVSGRLMLPGCLFTSQLGRGDFVYAASKTKIWMASLHSLRQQLANLVEHFKVEEAFHLLGSQRAMGTLDLQGIELELHIMAGYAYLHHCRPKEAMLHFNDHIDPRDLLLSLLECIPPGPEEYSPELRALLAKKPLKADAITTPETEATTSLSCGVVFMGDEQSPKTSSERGKKHAMEGHIDAGYEDSNGAEDSYWAQWEGLCPYNTYAGELHHAWLETFETFPLVPRSGDDANEPIYRQVTECGAVTATTFLEHAWELFKDEVTLYFRSRLRQSSDVYARAMEYALLVLALEAQDHRAAYRVVAFGLSIRLEDCYDLLSSLREYRLLACLLFRRGYVREANELLTLRVHVSSILPPLESKPLDAARATSPAYKILPEAMHVHLNRLLALPLTSPHQNTARSQTGEGSSLNVTSTPTTLPPSLTEVMYLVSKLNLAALRELLQEDPEASWTVDEEGCSLLHVLFGLLVLLESSDEDMTSEGGGALLNLVLSCAILLLDYGTPVSVVSAQGLSCLDVVALVTGDAFLDIILVALLADKEVKDIAAAVEKGNSMPIV</sequence>
<feature type="domain" description="CNH" evidence="2">
    <location>
        <begin position="17"/>
        <end position="337"/>
    </location>
</feature>
<dbReference type="Pfam" id="PF00780">
    <property type="entry name" value="CNH"/>
    <property type="match status" value="1"/>
</dbReference>
<dbReference type="RefSeq" id="XP_029242614.1">
    <property type="nucleotide sequence ID" value="XM_029377545.1"/>
</dbReference>
<dbReference type="GO" id="GO:0016020">
    <property type="term" value="C:membrane"/>
    <property type="evidence" value="ECO:0007669"/>
    <property type="project" value="TreeGrafter"/>
</dbReference>
<evidence type="ECO:0000313" key="4">
    <source>
        <dbReference type="Proteomes" id="UP000283634"/>
    </source>
</evidence>
<dbReference type="GO" id="GO:0006914">
    <property type="term" value="P:autophagy"/>
    <property type="evidence" value="ECO:0007669"/>
    <property type="project" value="TreeGrafter"/>
</dbReference>
<feature type="compositionally biased region" description="Low complexity" evidence="1">
    <location>
        <begin position="723"/>
        <end position="733"/>
    </location>
</feature>